<keyword evidence="7 11" id="KW-0315">Glutamine amidotransferase</keyword>
<feature type="active site" evidence="11">
    <location>
        <position position="374"/>
    </location>
</feature>
<comment type="similarity">
    <text evidence="3 11">Belongs to the CarA family.</text>
</comment>
<dbReference type="PANTHER" id="PTHR43418:SF7">
    <property type="entry name" value="CARBAMOYL-PHOSPHATE SYNTHASE SMALL CHAIN"/>
    <property type="match status" value="1"/>
</dbReference>
<evidence type="ECO:0000256" key="11">
    <source>
        <dbReference type="HAMAP-Rule" id="MF_01209"/>
    </source>
</evidence>
<dbReference type="InterPro" id="IPR050472">
    <property type="entry name" value="Anth_synth/Amidotransfase"/>
</dbReference>
<dbReference type="EMBL" id="BMCP01000002">
    <property type="protein sequence ID" value="GGE42255.1"/>
    <property type="molecule type" value="Genomic_DNA"/>
</dbReference>
<feature type="active site" evidence="11">
    <location>
        <position position="372"/>
    </location>
</feature>
<feature type="active site" description="Nucleophile" evidence="11">
    <location>
        <position position="288"/>
    </location>
</feature>
<dbReference type="InterPro" id="IPR035686">
    <property type="entry name" value="CPSase_GATase1"/>
</dbReference>
<feature type="domain" description="Carbamoyl-phosphate synthase small subunit N-terminal" evidence="12">
    <location>
        <begin position="18"/>
        <end position="152"/>
    </location>
</feature>
<dbReference type="InterPro" id="IPR036480">
    <property type="entry name" value="CarbP_synth_ssu_N_sf"/>
</dbReference>
<evidence type="ECO:0000313" key="14">
    <source>
        <dbReference type="Proteomes" id="UP000602745"/>
    </source>
</evidence>
<comment type="pathway">
    <text evidence="1 11">Pyrimidine metabolism; UMP biosynthesis via de novo pathway; (S)-dihydroorotate from bicarbonate: step 1/3.</text>
</comment>
<evidence type="ECO:0000256" key="7">
    <source>
        <dbReference type="ARBA" id="ARBA00022962"/>
    </source>
</evidence>
<keyword evidence="5 11" id="KW-0547">Nucleotide-binding</keyword>
<keyword evidence="6 11" id="KW-0067">ATP-binding</keyword>
<proteinExistence type="inferred from homology"/>
<dbReference type="GO" id="GO:0006207">
    <property type="term" value="P:'de novo' pyrimidine nucleobase biosynthetic process"/>
    <property type="evidence" value="ECO:0007669"/>
    <property type="project" value="InterPro"/>
</dbReference>
<dbReference type="InterPro" id="IPR006274">
    <property type="entry name" value="CarbamoylP_synth_ssu"/>
</dbReference>
<dbReference type="AlphaFoldDB" id="A0A8J2VPJ6"/>
<dbReference type="PRINTS" id="PR00099">
    <property type="entry name" value="CPSGATASE"/>
</dbReference>
<dbReference type="Proteomes" id="UP000602745">
    <property type="component" value="Unassembled WGS sequence"/>
</dbReference>
<comment type="subunit">
    <text evidence="11">Composed of two chains; the small (or glutamine) chain promotes the hydrolysis of glutamine to ammonia, which is used by the large (or ammonia) chain to synthesize carbamoyl phosphate. Tetramer of heterodimers (alpha,beta)4.</text>
</comment>
<keyword evidence="8 11" id="KW-0665">Pyrimidine biosynthesis</keyword>
<dbReference type="InterPro" id="IPR017926">
    <property type="entry name" value="GATASE"/>
</dbReference>
<organism evidence="13 14">
    <name type="scientific">Agaricicola taiwanensis</name>
    <dbReference type="NCBI Taxonomy" id="591372"/>
    <lineage>
        <taxon>Bacteria</taxon>
        <taxon>Pseudomonadati</taxon>
        <taxon>Pseudomonadota</taxon>
        <taxon>Alphaproteobacteria</taxon>
        <taxon>Rhodobacterales</taxon>
        <taxon>Paracoccaceae</taxon>
        <taxon>Agaricicola</taxon>
    </lineage>
</organism>
<feature type="binding site" evidence="11">
    <location>
        <position position="330"/>
    </location>
    <ligand>
        <name>L-glutamine</name>
        <dbReference type="ChEBI" id="CHEBI:58359"/>
    </ligand>
</feature>
<dbReference type="NCBIfam" id="TIGR01368">
    <property type="entry name" value="CPSaseIIsmall"/>
    <property type="match status" value="1"/>
</dbReference>
<keyword evidence="14" id="KW-1185">Reference proteome</keyword>
<reference evidence="13" key="1">
    <citation type="journal article" date="2014" name="Int. J. Syst. Evol. Microbiol.">
        <title>Complete genome sequence of Corynebacterium casei LMG S-19264T (=DSM 44701T), isolated from a smear-ripened cheese.</title>
        <authorList>
            <consortium name="US DOE Joint Genome Institute (JGI-PGF)"/>
            <person name="Walter F."/>
            <person name="Albersmeier A."/>
            <person name="Kalinowski J."/>
            <person name="Ruckert C."/>
        </authorList>
    </citation>
    <scope>NUCLEOTIDE SEQUENCE</scope>
    <source>
        <strain evidence="13">CCM 7684</strain>
    </source>
</reference>
<evidence type="ECO:0000256" key="2">
    <source>
        <dbReference type="ARBA" id="ARBA00005077"/>
    </source>
</evidence>
<gene>
    <name evidence="11 13" type="primary">carA</name>
    <name evidence="13" type="ORF">GCM10007276_19450</name>
</gene>
<evidence type="ECO:0000256" key="3">
    <source>
        <dbReference type="ARBA" id="ARBA00007800"/>
    </source>
</evidence>
<name>A0A8J2VPJ6_9RHOB</name>
<dbReference type="PANTHER" id="PTHR43418">
    <property type="entry name" value="MULTIFUNCTIONAL TRYPTOPHAN BIOSYNTHESIS PROTEIN-RELATED"/>
    <property type="match status" value="1"/>
</dbReference>
<dbReference type="InterPro" id="IPR002474">
    <property type="entry name" value="CarbamoylP_synth_ssu_N"/>
</dbReference>
<feature type="binding site" evidence="11">
    <location>
        <position position="259"/>
    </location>
    <ligand>
        <name>L-glutamine</name>
        <dbReference type="ChEBI" id="CHEBI:58359"/>
    </ligand>
</feature>
<dbReference type="SUPFAM" id="SSF52317">
    <property type="entry name" value="Class I glutamine amidotransferase-like"/>
    <property type="match status" value="1"/>
</dbReference>
<reference evidence="13" key="2">
    <citation type="submission" date="2020-09" db="EMBL/GenBank/DDBJ databases">
        <authorList>
            <person name="Sun Q."/>
            <person name="Sedlacek I."/>
        </authorList>
    </citation>
    <scope>NUCLEOTIDE SEQUENCE</scope>
    <source>
        <strain evidence="13">CCM 7684</strain>
    </source>
</reference>
<comment type="function">
    <text evidence="11">Small subunit of the glutamine-dependent carbamoyl phosphate synthetase (CPSase). CPSase catalyzes the formation of carbamoyl phosphate from the ammonia moiety of glutamine, carbonate, and phosphate donated by ATP, constituting the first step of 2 biosynthetic pathways, one leading to arginine and/or urea and the other to pyrimidine nucleotides. The small subunit (glutamine amidotransferase) binds and cleaves glutamine to supply the large subunit with the substrate ammonia.</text>
</comment>
<comment type="catalytic activity">
    <reaction evidence="9 11">
        <text>hydrogencarbonate + L-glutamine + 2 ATP + H2O = carbamoyl phosphate + L-glutamate + 2 ADP + phosphate + 2 H(+)</text>
        <dbReference type="Rhea" id="RHEA:18633"/>
        <dbReference type="ChEBI" id="CHEBI:15377"/>
        <dbReference type="ChEBI" id="CHEBI:15378"/>
        <dbReference type="ChEBI" id="CHEBI:17544"/>
        <dbReference type="ChEBI" id="CHEBI:29985"/>
        <dbReference type="ChEBI" id="CHEBI:30616"/>
        <dbReference type="ChEBI" id="CHEBI:43474"/>
        <dbReference type="ChEBI" id="CHEBI:58228"/>
        <dbReference type="ChEBI" id="CHEBI:58359"/>
        <dbReference type="ChEBI" id="CHEBI:456216"/>
        <dbReference type="EC" id="6.3.5.5"/>
    </reaction>
</comment>
<dbReference type="PROSITE" id="PS51273">
    <property type="entry name" value="GATASE_TYPE_1"/>
    <property type="match status" value="1"/>
</dbReference>
<dbReference type="SUPFAM" id="SSF52021">
    <property type="entry name" value="Carbamoyl phosphate synthetase, small subunit N-terminal domain"/>
    <property type="match status" value="1"/>
</dbReference>
<accession>A0A8J2VPJ6</accession>
<keyword evidence="11" id="KW-0055">Arginine biosynthesis</keyword>
<evidence type="ECO:0000256" key="10">
    <source>
        <dbReference type="ARBA" id="ARBA00049285"/>
    </source>
</evidence>
<dbReference type="GO" id="GO:0006541">
    <property type="term" value="P:glutamine metabolic process"/>
    <property type="evidence" value="ECO:0007669"/>
    <property type="project" value="InterPro"/>
</dbReference>
<dbReference type="HAMAP" id="MF_01209">
    <property type="entry name" value="CPSase_S_chain"/>
    <property type="match status" value="1"/>
</dbReference>
<evidence type="ECO:0000256" key="5">
    <source>
        <dbReference type="ARBA" id="ARBA00022741"/>
    </source>
</evidence>
<dbReference type="GO" id="GO:0005524">
    <property type="term" value="F:ATP binding"/>
    <property type="evidence" value="ECO:0007669"/>
    <property type="project" value="UniProtKB-UniRule"/>
</dbReference>
<feature type="binding site" evidence="11">
    <location>
        <position position="332"/>
    </location>
    <ligand>
        <name>L-glutamine</name>
        <dbReference type="ChEBI" id="CHEBI:58359"/>
    </ligand>
</feature>
<dbReference type="UniPathway" id="UPA00068">
    <property type="reaction ID" value="UER00171"/>
</dbReference>
<evidence type="ECO:0000256" key="9">
    <source>
        <dbReference type="ARBA" id="ARBA00048816"/>
    </source>
</evidence>
<feature type="binding site" evidence="11">
    <location>
        <position position="292"/>
    </location>
    <ligand>
        <name>L-glutamine</name>
        <dbReference type="ChEBI" id="CHEBI:58359"/>
    </ligand>
</feature>
<dbReference type="EC" id="6.3.5.5" evidence="11"/>
<evidence type="ECO:0000256" key="8">
    <source>
        <dbReference type="ARBA" id="ARBA00022975"/>
    </source>
</evidence>
<dbReference type="GO" id="GO:0004088">
    <property type="term" value="F:carbamoyl-phosphate synthase (glutamine-hydrolyzing) activity"/>
    <property type="evidence" value="ECO:0007669"/>
    <property type="project" value="UniProtKB-UniRule"/>
</dbReference>
<dbReference type="Gene3D" id="3.40.50.880">
    <property type="match status" value="1"/>
</dbReference>
<keyword evidence="4 11" id="KW-0436">Ligase</keyword>
<comment type="catalytic activity">
    <reaction evidence="10 11">
        <text>L-glutamine + H2O = L-glutamate + NH4(+)</text>
        <dbReference type="Rhea" id="RHEA:15889"/>
        <dbReference type="ChEBI" id="CHEBI:15377"/>
        <dbReference type="ChEBI" id="CHEBI:28938"/>
        <dbReference type="ChEBI" id="CHEBI:29985"/>
        <dbReference type="ChEBI" id="CHEBI:58359"/>
    </reaction>
</comment>
<feature type="region of interest" description="CPSase" evidence="11">
    <location>
        <begin position="1"/>
        <end position="202"/>
    </location>
</feature>
<evidence type="ECO:0000256" key="1">
    <source>
        <dbReference type="ARBA" id="ARBA00004812"/>
    </source>
</evidence>
<dbReference type="Pfam" id="PF00117">
    <property type="entry name" value="GATase"/>
    <property type="match status" value="1"/>
</dbReference>
<evidence type="ECO:0000256" key="6">
    <source>
        <dbReference type="ARBA" id="ARBA00022840"/>
    </source>
</evidence>
<protein>
    <recommendedName>
        <fullName evidence="11">Carbamoyl phosphate synthase small chain</fullName>
        <ecNumber evidence="11">6.3.5.5</ecNumber>
    </recommendedName>
    <alternativeName>
        <fullName evidence="11">Carbamoyl phosphate synthetase glutamine chain</fullName>
    </alternativeName>
</protein>
<sequence>MTTPHAPETDNGWTEPPATAVLVLADGTVLEGQGLGAEGKATGEVCFNTAMTGYQEILTDPSYAGQIVTFTFPHIGNVGANDEDTETVNAAASSGVRGAVFGAAITGPSNWRSAKHLDQWLKSYGISAIGGVDTRALTAFIREKGMPNAVIAHDPAGNFDIEALKREAAALPSMEGQDLVPMVTAGQRQDWTETVWNWPNGYGKQDKPAQRIVAIDYGLKRNILRLLSNTGAEVVVVPATTSAEDILALNPDGVFLSNGPGDPAATGEYAVPVIRQILDKGVPTFGICLGHQMLALAVGAKTQKMHQGHHGANHPVKDLTTGKVEIVSMNHGFAVDRDSLPANAEETHVSLFDGSNSGIRLNDRPAFSVQHHPEASPGPQDSHYLFQRFADMVKAHAKTRA</sequence>
<comment type="caution">
    <text evidence="13">The sequence shown here is derived from an EMBL/GenBank/DDBJ whole genome shotgun (WGS) entry which is preliminary data.</text>
</comment>
<dbReference type="GO" id="GO:0044205">
    <property type="term" value="P:'de novo' UMP biosynthetic process"/>
    <property type="evidence" value="ECO:0007669"/>
    <property type="project" value="UniProtKB-UniRule"/>
</dbReference>
<evidence type="ECO:0000256" key="4">
    <source>
        <dbReference type="ARBA" id="ARBA00022598"/>
    </source>
</evidence>
<dbReference type="PRINTS" id="PR00096">
    <property type="entry name" value="GATASE"/>
</dbReference>
<keyword evidence="11" id="KW-0028">Amino-acid biosynthesis</keyword>
<dbReference type="CDD" id="cd01744">
    <property type="entry name" value="GATase1_CPSase"/>
    <property type="match status" value="1"/>
</dbReference>
<feature type="binding site" evidence="11">
    <location>
        <position position="261"/>
    </location>
    <ligand>
        <name>L-glutamine</name>
        <dbReference type="ChEBI" id="CHEBI:58359"/>
    </ligand>
</feature>
<dbReference type="Pfam" id="PF00988">
    <property type="entry name" value="CPSase_sm_chain"/>
    <property type="match status" value="1"/>
</dbReference>
<dbReference type="UniPathway" id="UPA00070">
    <property type="reaction ID" value="UER00115"/>
</dbReference>
<dbReference type="SMART" id="SM01097">
    <property type="entry name" value="CPSase_sm_chain"/>
    <property type="match status" value="1"/>
</dbReference>
<feature type="binding site" evidence="11">
    <location>
        <position position="62"/>
    </location>
    <ligand>
        <name>L-glutamine</name>
        <dbReference type="ChEBI" id="CHEBI:58359"/>
    </ligand>
</feature>
<dbReference type="Gene3D" id="3.50.30.20">
    <property type="entry name" value="Carbamoyl-phosphate synthase small subunit, N-terminal domain"/>
    <property type="match status" value="1"/>
</dbReference>
<feature type="binding site" evidence="11">
    <location>
        <position position="333"/>
    </location>
    <ligand>
        <name>L-glutamine</name>
        <dbReference type="ChEBI" id="CHEBI:58359"/>
    </ligand>
</feature>
<dbReference type="GO" id="GO:0006526">
    <property type="term" value="P:L-arginine biosynthetic process"/>
    <property type="evidence" value="ECO:0007669"/>
    <property type="project" value="UniProtKB-UniRule"/>
</dbReference>
<dbReference type="RefSeq" id="WP_188409533.1">
    <property type="nucleotide sequence ID" value="NZ_BMCP01000002.1"/>
</dbReference>
<evidence type="ECO:0000259" key="12">
    <source>
        <dbReference type="SMART" id="SM01097"/>
    </source>
</evidence>
<dbReference type="PRINTS" id="PR00097">
    <property type="entry name" value="ANTSNTHASEII"/>
</dbReference>
<comment type="pathway">
    <text evidence="2 11">Amino-acid biosynthesis; L-arginine biosynthesis; carbamoyl phosphate from bicarbonate: step 1/1.</text>
</comment>
<dbReference type="NCBIfam" id="NF009475">
    <property type="entry name" value="PRK12838.1"/>
    <property type="match status" value="1"/>
</dbReference>
<dbReference type="FunFam" id="3.50.30.20:FF:000001">
    <property type="entry name" value="Carbamoyl-phosphate synthase small chain"/>
    <property type="match status" value="1"/>
</dbReference>
<evidence type="ECO:0000313" key="13">
    <source>
        <dbReference type="EMBL" id="GGE42255.1"/>
    </source>
</evidence>
<dbReference type="InterPro" id="IPR029062">
    <property type="entry name" value="Class_I_gatase-like"/>
</dbReference>
<feature type="binding site" evidence="11">
    <location>
        <position position="289"/>
    </location>
    <ligand>
        <name>L-glutamine</name>
        <dbReference type="ChEBI" id="CHEBI:58359"/>
    </ligand>
</feature>